<dbReference type="AlphaFoldDB" id="T0Z459"/>
<dbReference type="Gene3D" id="1.10.10.10">
    <property type="entry name" value="Winged helix-like DNA-binding domain superfamily/Winged helix DNA-binding domain"/>
    <property type="match status" value="1"/>
</dbReference>
<dbReference type="GO" id="GO:0043200">
    <property type="term" value="P:response to amino acid"/>
    <property type="evidence" value="ECO:0007669"/>
    <property type="project" value="TreeGrafter"/>
</dbReference>
<evidence type="ECO:0000256" key="1">
    <source>
        <dbReference type="ARBA" id="ARBA00023015"/>
    </source>
</evidence>
<keyword evidence="2" id="KW-0238">DNA-binding</keyword>
<dbReference type="GO" id="GO:0005829">
    <property type="term" value="C:cytosol"/>
    <property type="evidence" value="ECO:0007669"/>
    <property type="project" value="TreeGrafter"/>
</dbReference>
<protein>
    <submittedName>
        <fullName evidence="5">Transcriptional regulator, AsnC family</fullName>
    </submittedName>
</protein>
<dbReference type="Pfam" id="PF13404">
    <property type="entry name" value="HTH_AsnC-type"/>
    <property type="match status" value="1"/>
</dbReference>
<evidence type="ECO:0000256" key="2">
    <source>
        <dbReference type="ARBA" id="ARBA00023125"/>
    </source>
</evidence>
<evidence type="ECO:0000259" key="4">
    <source>
        <dbReference type="Pfam" id="PF13404"/>
    </source>
</evidence>
<evidence type="ECO:0000256" key="3">
    <source>
        <dbReference type="ARBA" id="ARBA00023163"/>
    </source>
</evidence>
<dbReference type="PRINTS" id="PR00033">
    <property type="entry name" value="HTHASNC"/>
</dbReference>
<dbReference type="InterPro" id="IPR000485">
    <property type="entry name" value="AsnC-type_HTH_dom"/>
</dbReference>
<proteinExistence type="predicted"/>
<organism evidence="5">
    <name type="scientific">mine drainage metagenome</name>
    <dbReference type="NCBI Taxonomy" id="410659"/>
    <lineage>
        <taxon>unclassified sequences</taxon>
        <taxon>metagenomes</taxon>
        <taxon>ecological metagenomes</taxon>
    </lineage>
</organism>
<dbReference type="InterPro" id="IPR036390">
    <property type="entry name" value="WH_DNA-bd_sf"/>
</dbReference>
<gene>
    <name evidence="5" type="ORF">B2A_10219</name>
</gene>
<keyword evidence="3" id="KW-0804">Transcription</keyword>
<dbReference type="EMBL" id="AUZZ01007371">
    <property type="protein sequence ID" value="EQD42731.1"/>
    <property type="molecule type" value="Genomic_DNA"/>
</dbReference>
<dbReference type="SMART" id="SM00344">
    <property type="entry name" value="HTH_ASNC"/>
    <property type="match status" value="1"/>
</dbReference>
<reference evidence="5" key="1">
    <citation type="submission" date="2013-08" db="EMBL/GenBank/DDBJ databases">
        <authorList>
            <person name="Mendez C."/>
            <person name="Richter M."/>
            <person name="Ferrer M."/>
            <person name="Sanchez J."/>
        </authorList>
    </citation>
    <scope>NUCLEOTIDE SEQUENCE</scope>
</reference>
<name>T0Z459_9ZZZZ</name>
<dbReference type="GO" id="GO:0043565">
    <property type="term" value="F:sequence-specific DNA binding"/>
    <property type="evidence" value="ECO:0007669"/>
    <property type="project" value="InterPro"/>
</dbReference>
<reference evidence="5" key="2">
    <citation type="journal article" date="2014" name="ISME J.">
        <title>Microbial stratification in low pH oxic and suboxic macroscopic growths along an acid mine drainage.</title>
        <authorList>
            <person name="Mendez-Garcia C."/>
            <person name="Mesa V."/>
            <person name="Sprenger R.R."/>
            <person name="Richter M."/>
            <person name="Diez M.S."/>
            <person name="Solano J."/>
            <person name="Bargiela R."/>
            <person name="Golyshina O.V."/>
            <person name="Manteca A."/>
            <person name="Ramos J.L."/>
            <person name="Gallego J.R."/>
            <person name="Llorente I."/>
            <person name="Martins Dos Santos V.A."/>
            <person name="Jensen O.N."/>
            <person name="Pelaez A.I."/>
            <person name="Sanchez J."/>
            <person name="Ferrer M."/>
        </authorList>
    </citation>
    <scope>NUCLEOTIDE SEQUENCE</scope>
</reference>
<keyword evidence="1" id="KW-0805">Transcription regulation</keyword>
<evidence type="ECO:0000313" key="5">
    <source>
        <dbReference type="EMBL" id="EQD42731.1"/>
    </source>
</evidence>
<dbReference type="InterPro" id="IPR036388">
    <property type="entry name" value="WH-like_DNA-bd_sf"/>
</dbReference>
<comment type="caution">
    <text evidence="5">The sequence shown here is derived from an EMBL/GenBank/DDBJ whole genome shotgun (WGS) entry which is preliminary data.</text>
</comment>
<feature type="non-terminal residue" evidence="5">
    <location>
        <position position="1"/>
    </location>
</feature>
<dbReference type="InterPro" id="IPR019888">
    <property type="entry name" value="Tscrpt_reg_AsnC-like"/>
</dbReference>
<dbReference type="PANTHER" id="PTHR30154">
    <property type="entry name" value="LEUCINE-RESPONSIVE REGULATORY PROTEIN"/>
    <property type="match status" value="1"/>
</dbReference>
<dbReference type="SUPFAM" id="SSF46785">
    <property type="entry name" value="Winged helix' DNA-binding domain"/>
    <property type="match status" value="1"/>
</dbReference>
<feature type="domain" description="HTH asnC-type" evidence="4">
    <location>
        <begin position="99"/>
        <end position="140"/>
    </location>
</feature>
<sequence>HYLGRIFEDGSFKEARRRFKKKESMALLNYLPQAVREALKPMEEKYGSIGVIPSKSLYHVYNTTSYNTPSYLGYIDTDGKFTPFSSITSIHEEPKEYKIDKIDFTILRALSMNARMPLKRIAKFSGLKHTAVHHRIKKLEINMGISYIAEIDVEKLGYTEYMLFIKFRGNRPKREEAISVFANDPRVQFTAITEGEYQIMAYALAKNNKNASDLMFKLMGGAMSGLDAEWYLVPFKGFYGYAPLRDEFFNLIEQNDVWQRSKDNMKKPPNVLGIEEYTVLRDLNTNGKAEFKEISGRYKLKAQSANYYYKRLIDKKIIKRITITMQKLPTKYFTVMIASIINDERFRKTRTDLLFEVIKESNNYTNRYSLFGDIQNPSGVIFIAPILKDAEAESIEEEIVTRIKGIEIKRIVVTDIIVGRLCLRNFDNAHSVQHEMLEEQDLIETEQKKLYSNY</sequence>
<dbReference type="PANTHER" id="PTHR30154:SF34">
    <property type="entry name" value="TRANSCRIPTIONAL REGULATOR AZLB"/>
    <property type="match status" value="1"/>
</dbReference>
<accession>T0Z459</accession>